<dbReference type="InterPro" id="IPR022761">
    <property type="entry name" value="Fumarate_lyase_N"/>
</dbReference>
<evidence type="ECO:0000256" key="1">
    <source>
        <dbReference type="ARBA" id="ARBA00023239"/>
    </source>
</evidence>
<comment type="similarity">
    <text evidence="2">Belongs to the class-II fumarase/aspartase family.</text>
</comment>
<dbReference type="GO" id="GO:0047472">
    <property type="term" value="F:3-carboxy-cis,cis-muconate cycloisomerase activity"/>
    <property type="evidence" value="ECO:0007669"/>
    <property type="project" value="UniProtKB-EC"/>
</dbReference>
<dbReference type="InterPro" id="IPR000362">
    <property type="entry name" value="Fumarate_lyase_fam"/>
</dbReference>
<protein>
    <submittedName>
        <fullName evidence="4">3-carboxy-cis,cis-muconate cycloisomerase</fullName>
        <ecNumber evidence="4">5.5.1.2</ecNumber>
    </submittedName>
</protein>
<dbReference type="Pfam" id="PF00206">
    <property type="entry name" value="Lyase_1"/>
    <property type="match status" value="1"/>
</dbReference>
<dbReference type="PANTHER" id="PTHR43172">
    <property type="entry name" value="ADENYLOSUCCINATE LYASE"/>
    <property type="match status" value="1"/>
</dbReference>
<keyword evidence="1" id="KW-0456">Lyase</keyword>
<dbReference type="EC" id="5.5.1.2" evidence="4"/>
<evidence type="ECO:0000256" key="2">
    <source>
        <dbReference type="ARBA" id="ARBA00034772"/>
    </source>
</evidence>
<evidence type="ECO:0000259" key="3">
    <source>
        <dbReference type="Pfam" id="PF00206"/>
    </source>
</evidence>
<organism evidence="4 5">
    <name type="scientific">Actinomadura parmotrematis</name>
    <dbReference type="NCBI Taxonomy" id="2864039"/>
    <lineage>
        <taxon>Bacteria</taxon>
        <taxon>Bacillati</taxon>
        <taxon>Actinomycetota</taxon>
        <taxon>Actinomycetes</taxon>
        <taxon>Streptosporangiales</taxon>
        <taxon>Thermomonosporaceae</taxon>
        <taxon>Actinomadura</taxon>
    </lineage>
</organism>
<dbReference type="Proteomes" id="UP000774570">
    <property type="component" value="Unassembled WGS sequence"/>
</dbReference>
<feature type="domain" description="Fumarate lyase N-terminal" evidence="3">
    <location>
        <begin position="37"/>
        <end position="297"/>
    </location>
</feature>
<dbReference type="SUPFAM" id="SSF48557">
    <property type="entry name" value="L-aspartase-like"/>
    <property type="match status" value="1"/>
</dbReference>
<dbReference type="RefSeq" id="WP_220164911.1">
    <property type="nucleotide sequence ID" value="NZ_JAIBOA010000004.1"/>
</dbReference>
<dbReference type="InterPro" id="IPR012789">
    <property type="entry name" value="Protocat_PcaB-like"/>
</dbReference>
<reference evidence="4 5" key="1">
    <citation type="submission" date="2021-07" db="EMBL/GenBank/DDBJ databases">
        <title>Actinomadura sp. PM05-2 isolated from lichen.</title>
        <authorList>
            <person name="Somphong A."/>
            <person name="Phongsopitanun W."/>
            <person name="Tanasupawat S."/>
            <person name="Peongsungnone V."/>
        </authorList>
    </citation>
    <scope>NUCLEOTIDE SEQUENCE [LARGE SCALE GENOMIC DNA]</scope>
    <source>
        <strain evidence="4 5">PM05-2</strain>
    </source>
</reference>
<dbReference type="PRINTS" id="PR00145">
    <property type="entry name" value="ARGSUCLYASE"/>
</dbReference>
<dbReference type="InterPro" id="IPR024083">
    <property type="entry name" value="Fumarase/histidase_N"/>
</dbReference>
<accession>A0ABS7FPW7</accession>
<name>A0ABS7FPW7_9ACTN</name>
<dbReference type="EMBL" id="JAIBOA010000004">
    <property type="protein sequence ID" value="MBW8482406.1"/>
    <property type="molecule type" value="Genomic_DNA"/>
</dbReference>
<comment type="caution">
    <text evidence="4">The sequence shown here is derived from an EMBL/GenBank/DDBJ whole genome shotgun (WGS) entry which is preliminary data.</text>
</comment>
<gene>
    <name evidence="4" type="primary">pcaB</name>
    <name evidence="4" type="ORF">K1Y72_08535</name>
</gene>
<dbReference type="Gene3D" id="1.20.200.10">
    <property type="entry name" value="Fumarase/aspartase (Central domain)"/>
    <property type="match status" value="1"/>
</dbReference>
<keyword evidence="4" id="KW-0413">Isomerase</keyword>
<dbReference type="PANTHER" id="PTHR43172:SF2">
    <property type="entry name" value="ADENYLOSUCCINATE LYASE C-TERMINAL DOMAIN-CONTAINING PROTEIN"/>
    <property type="match status" value="1"/>
</dbReference>
<evidence type="ECO:0000313" key="4">
    <source>
        <dbReference type="EMBL" id="MBW8482406.1"/>
    </source>
</evidence>
<dbReference type="PRINTS" id="PR00149">
    <property type="entry name" value="FUMRATELYASE"/>
</dbReference>
<keyword evidence="5" id="KW-1185">Reference proteome</keyword>
<proteinExistence type="inferred from homology"/>
<sequence length="379" mass="38150">MAPAHSSADGSGLLAPVWAGTRAAVVTGDAAWVRAMLDAEAALARAQARFGTVPDEAARAIGAAAAAIAPDPVVLAEEARDTSNPVLPLVRALKDAVRAVAPDAAQHVHQGATSQDVLDTAAMLVARDARALILDDLAAVASRLADLAREHRDTVMTARTLGQRAVPTTFGLKAATWLTGVRRAARRLADAELPAQLGGAAGTLAALGPPELAALFAGEAGLDRPLVPWHAERTPVAGLGGALAGVTGALGKIATDVVLLAQTEVGEVAEASGGASSAMPHKRNPARAILVRAAALQAPALASVLLAAPLGELERATGAWQAEWAVLRDCLRLAGGAAATGRELLAGLAVDAARMREHAASGDVGAAGALIDDVLAEDL</sequence>
<dbReference type="NCBIfam" id="TIGR02426">
    <property type="entry name" value="protocat_pcaB"/>
    <property type="match status" value="1"/>
</dbReference>
<evidence type="ECO:0000313" key="5">
    <source>
        <dbReference type="Proteomes" id="UP000774570"/>
    </source>
</evidence>
<dbReference type="Gene3D" id="1.10.275.10">
    <property type="entry name" value="Fumarase/aspartase (N-terminal domain)"/>
    <property type="match status" value="1"/>
</dbReference>
<dbReference type="InterPro" id="IPR008948">
    <property type="entry name" value="L-Aspartase-like"/>
</dbReference>